<dbReference type="AlphaFoldDB" id="A0A239PJ39"/>
<dbReference type="RefSeq" id="WP_089410674.1">
    <property type="nucleotide sequence ID" value="NZ_FZQA01000001.1"/>
</dbReference>
<evidence type="ECO:0000313" key="1">
    <source>
        <dbReference type="EMBL" id="SNT67647.1"/>
    </source>
</evidence>
<accession>A0A239PJ39</accession>
<reference evidence="1 2" key="1">
    <citation type="submission" date="2017-07" db="EMBL/GenBank/DDBJ databases">
        <authorList>
            <person name="Sun Z.S."/>
            <person name="Albrecht U."/>
            <person name="Echele G."/>
            <person name="Lee C.C."/>
        </authorList>
    </citation>
    <scope>NUCLEOTIDE SEQUENCE [LARGE SCALE GENOMIC DNA]</scope>
    <source>
        <strain evidence="1 2">CGMCC 1.12710</strain>
    </source>
</reference>
<dbReference type="EMBL" id="FZQA01000001">
    <property type="protein sequence ID" value="SNT67647.1"/>
    <property type="molecule type" value="Genomic_DNA"/>
</dbReference>
<keyword evidence="2" id="KW-1185">Reference proteome</keyword>
<dbReference type="OrthoDB" id="9806524at2"/>
<name>A0A239PJ39_9PROT</name>
<proteinExistence type="predicted"/>
<organism evidence="1 2">
    <name type="scientific">Amphiplicatus metriothermophilus</name>
    <dbReference type="NCBI Taxonomy" id="1519374"/>
    <lineage>
        <taxon>Bacteria</taxon>
        <taxon>Pseudomonadati</taxon>
        <taxon>Pseudomonadota</taxon>
        <taxon>Alphaproteobacteria</taxon>
        <taxon>Parvularculales</taxon>
        <taxon>Parvularculaceae</taxon>
        <taxon>Amphiplicatus</taxon>
    </lineage>
</organism>
<evidence type="ECO:0000313" key="2">
    <source>
        <dbReference type="Proteomes" id="UP000198346"/>
    </source>
</evidence>
<dbReference type="Pfam" id="PF07277">
    <property type="entry name" value="SapC"/>
    <property type="match status" value="1"/>
</dbReference>
<protein>
    <submittedName>
        <fullName evidence="1">SapC protein</fullName>
    </submittedName>
</protein>
<gene>
    <name evidence="1" type="ORF">SAMN06297382_0139</name>
</gene>
<sequence length="264" mass="29801">MSETSATPKVTGKMFLFERPELLNKEQHGAYGLSRPQKPYAFCANIRGVPLTVSEIPAAMKYYPVVFSGVEKITPIAVLGIYEDVNLFVNDAGEWEDNVYVPGYLRRYPFAFASETGGDRLAVVVDAAYEGFTQNAEIPLFDNGEPSEAMRNAIEFCKQYEQDRRTTDQAMQIIEQMKLAVGQSAQYTPQQGGEPVTFAQYFGVDEKLLAELPDEKFLELRRTGVLPIVYAQLMSMANWRLLLMRRARRYDLQGEAVVRPLNAN</sequence>
<dbReference type="Proteomes" id="UP000198346">
    <property type="component" value="Unassembled WGS sequence"/>
</dbReference>
<dbReference type="InterPro" id="IPR010836">
    <property type="entry name" value="SapC"/>
</dbReference>